<dbReference type="AlphaFoldDB" id="A0A9P7UNV6"/>
<proteinExistence type="predicted"/>
<dbReference type="EMBL" id="CM032188">
    <property type="protein sequence ID" value="KAG7088355.1"/>
    <property type="molecule type" value="Genomic_DNA"/>
</dbReference>
<dbReference type="GeneID" id="66081434"/>
<keyword evidence="3" id="KW-1185">Reference proteome</keyword>
<feature type="region of interest" description="Disordered" evidence="1">
    <location>
        <begin position="105"/>
        <end position="143"/>
    </location>
</feature>
<name>A0A9P7UNV6_9AGAR</name>
<reference evidence="2" key="1">
    <citation type="journal article" date="2021" name="Genome Biol. Evol.">
        <title>The assembled and annotated genome of the fairy-ring fungus Marasmius oreades.</title>
        <authorList>
            <person name="Hiltunen M."/>
            <person name="Ament-Velasquez S.L."/>
            <person name="Johannesson H."/>
        </authorList>
    </citation>
    <scope>NUCLEOTIDE SEQUENCE</scope>
    <source>
        <strain evidence="2">03SP1</strain>
    </source>
</reference>
<accession>A0A9P7UNV6</accession>
<gene>
    <name evidence="2" type="ORF">E1B28_012359</name>
</gene>
<comment type="caution">
    <text evidence="2">The sequence shown here is derived from an EMBL/GenBank/DDBJ whole genome shotgun (WGS) entry which is preliminary data.</text>
</comment>
<protein>
    <submittedName>
        <fullName evidence="2">Uncharacterized protein</fullName>
    </submittedName>
</protein>
<sequence>MTLASLFVTSPGHRNSSMKLTAFVAERTFTAGPLVQADSCIREGRISGVGRALLREMRRELSLRGRVLSTSLDLPRVYRSSVLRAWKDEATETNHLASLPLTRIHPRRSNALGSRPTSRTPLPMQGLRDGCAPDPTTGGANSQ</sequence>
<dbReference type="RefSeq" id="XP_043004826.1">
    <property type="nucleotide sequence ID" value="XM_043157459.1"/>
</dbReference>
<evidence type="ECO:0000313" key="3">
    <source>
        <dbReference type="Proteomes" id="UP001049176"/>
    </source>
</evidence>
<dbReference type="KEGG" id="more:E1B28_012359"/>
<feature type="compositionally biased region" description="Polar residues" evidence="1">
    <location>
        <begin position="111"/>
        <end position="120"/>
    </location>
</feature>
<evidence type="ECO:0000256" key="1">
    <source>
        <dbReference type="SAM" id="MobiDB-lite"/>
    </source>
</evidence>
<dbReference type="Proteomes" id="UP001049176">
    <property type="component" value="Chromosome 8"/>
</dbReference>
<organism evidence="2 3">
    <name type="scientific">Marasmius oreades</name>
    <name type="common">fairy-ring Marasmius</name>
    <dbReference type="NCBI Taxonomy" id="181124"/>
    <lineage>
        <taxon>Eukaryota</taxon>
        <taxon>Fungi</taxon>
        <taxon>Dikarya</taxon>
        <taxon>Basidiomycota</taxon>
        <taxon>Agaricomycotina</taxon>
        <taxon>Agaricomycetes</taxon>
        <taxon>Agaricomycetidae</taxon>
        <taxon>Agaricales</taxon>
        <taxon>Marasmiineae</taxon>
        <taxon>Marasmiaceae</taxon>
        <taxon>Marasmius</taxon>
    </lineage>
</organism>
<evidence type="ECO:0000313" key="2">
    <source>
        <dbReference type="EMBL" id="KAG7088355.1"/>
    </source>
</evidence>